<dbReference type="PROSITE" id="PS51194">
    <property type="entry name" value="HELICASE_CTER"/>
    <property type="match status" value="1"/>
</dbReference>
<dbReference type="EC" id="3.6.4.13" evidence="1"/>
<evidence type="ECO:0000313" key="8">
    <source>
        <dbReference type="Proteomes" id="UP000886520"/>
    </source>
</evidence>
<dbReference type="InterPro" id="IPR001650">
    <property type="entry name" value="Helicase_C-like"/>
</dbReference>
<keyword evidence="2" id="KW-0150">Chloroplast</keyword>
<evidence type="ECO:0000256" key="2">
    <source>
        <dbReference type="ARBA" id="ARBA00022528"/>
    </source>
</evidence>
<dbReference type="EMBL" id="JABFUD020000002">
    <property type="protein sequence ID" value="KAI5082731.1"/>
    <property type="molecule type" value="Genomic_DNA"/>
</dbReference>
<evidence type="ECO:0000313" key="7">
    <source>
        <dbReference type="EMBL" id="KAI5082731.1"/>
    </source>
</evidence>
<dbReference type="GO" id="GO:0003676">
    <property type="term" value="F:nucleic acid binding"/>
    <property type="evidence" value="ECO:0007669"/>
    <property type="project" value="InterPro"/>
</dbReference>
<keyword evidence="2" id="KW-0934">Plastid</keyword>
<feature type="compositionally biased region" description="Polar residues" evidence="5">
    <location>
        <begin position="108"/>
        <end position="128"/>
    </location>
</feature>
<dbReference type="InterPro" id="IPR027417">
    <property type="entry name" value="P-loop_NTPase"/>
</dbReference>
<accession>A0A9D4VBN2</accession>
<evidence type="ECO:0000256" key="5">
    <source>
        <dbReference type="SAM" id="MobiDB-lite"/>
    </source>
</evidence>
<keyword evidence="8" id="KW-1185">Reference proteome</keyword>
<dbReference type="GO" id="GO:0003724">
    <property type="term" value="F:RNA helicase activity"/>
    <property type="evidence" value="ECO:0007669"/>
    <property type="project" value="UniProtKB-EC"/>
</dbReference>
<feature type="compositionally biased region" description="Basic and acidic residues" evidence="5">
    <location>
        <begin position="96"/>
        <end position="106"/>
    </location>
</feature>
<evidence type="ECO:0000259" key="6">
    <source>
        <dbReference type="PROSITE" id="PS51194"/>
    </source>
</evidence>
<comment type="caution">
    <text evidence="7">The sequence shown here is derived from an EMBL/GenBank/DDBJ whole genome shotgun (WGS) entry which is preliminary data.</text>
</comment>
<dbReference type="PANTHER" id="PTHR47958">
    <property type="entry name" value="ATP-DEPENDENT RNA HELICASE DBP3"/>
    <property type="match status" value="1"/>
</dbReference>
<dbReference type="Pfam" id="PF00271">
    <property type="entry name" value="Helicase_C"/>
    <property type="match status" value="1"/>
</dbReference>
<dbReference type="Pfam" id="PF00270">
    <property type="entry name" value="DEAD"/>
    <property type="match status" value="1"/>
</dbReference>
<evidence type="ECO:0000256" key="1">
    <source>
        <dbReference type="ARBA" id="ARBA00012552"/>
    </source>
</evidence>
<dbReference type="Proteomes" id="UP000886520">
    <property type="component" value="Chromosome 3"/>
</dbReference>
<feature type="compositionally biased region" description="Basic residues" evidence="5">
    <location>
        <begin position="10"/>
        <end position="20"/>
    </location>
</feature>
<dbReference type="AlphaFoldDB" id="A0A9D4VBN2"/>
<gene>
    <name evidence="7" type="ORF">GOP47_0002474</name>
</gene>
<evidence type="ECO:0000256" key="3">
    <source>
        <dbReference type="ARBA" id="ARBA00022741"/>
    </source>
</evidence>
<dbReference type="SUPFAM" id="SSF52540">
    <property type="entry name" value="P-loop containing nucleoside triphosphate hydrolases"/>
    <property type="match status" value="1"/>
</dbReference>
<dbReference type="GO" id="GO:0005524">
    <property type="term" value="F:ATP binding"/>
    <property type="evidence" value="ECO:0007669"/>
    <property type="project" value="UniProtKB-KW"/>
</dbReference>
<name>A0A9D4VBN2_ADICA</name>
<proteinExistence type="predicted"/>
<keyword evidence="4" id="KW-0067">ATP-binding</keyword>
<dbReference type="OrthoDB" id="1902637at2759"/>
<organism evidence="7 8">
    <name type="scientific">Adiantum capillus-veneris</name>
    <name type="common">Maidenhair fern</name>
    <dbReference type="NCBI Taxonomy" id="13818"/>
    <lineage>
        <taxon>Eukaryota</taxon>
        <taxon>Viridiplantae</taxon>
        <taxon>Streptophyta</taxon>
        <taxon>Embryophyta</taxon>
        <taxon>Tracheophyta</taxon>
        <taxon>Polypodiopsida</taxon>
        <taxon>Polypodiidae</taxon>
        <taxon>Polypodiales</taxon>
        <taxon>Pteridineae</taxon>
        <taxon>Pteridaceae</taxon>
        <taxon>Vittarioideae</taxon>
        <taxon>Adiantum</taxon>
    </lineage>
</organism>
<keyword evidence="3" id="KW-0547">Nucleotide-binding</keyword>
<sequence length="608" mass="67562">MGKAEEYQAKKRNKAARKRLSNTVDFTHGVQAAKRRRKAGRRRICEGMCYSLPTPKDPFNDSYKENLAKKKVKEARRDGDNDLPYGKTATKVGLNQEKKARAEKSKANVKSSSAESNKFEKSGSNTLPKRSEAEMRQAFVTRSGPSNHVLSNGENDAFQRQAIHFAKYKWKPSCENCSKNNNSWTCVGGDAFEVALCALLNADMVKNEEYEVNAAVEQKVPFEKCIGSKWDWLFWEACGTGSNVLVTGRAAIAIFQISSVLAAVAHIGTRRAPQIQFKDPIALFLVQSKEHTLQVRSIFRVFKSLLGLHAVSLHPQTALEHQIEGLRSTEAEVLVATPERLCELLSINAVSLTNISFMVVDGVEEMVSCGLADDLLQVKGRVPDNVQVVLSSGHFPHSMHDICRKLLEGPIRRVMSNISLPQSCACICQNVHFMVSYDKRQQKLKNILRDHMESRENGASPQGPVVLCRRQLLSQVKDMIQEEGYSVDVLSDDNIKTNQSGNLVLEQFRNGQVEVLIATEDCVSQIDLADIGIIVLYEFPASIEFYQQILMRMARNTINGVLYSFCSGATAPLASQLIAVLQECHQPIPSSLRMLADAAQVVEQSKGS</sequence>
<feature type="region of interest" description="Disordered" evidence="5">
    <location>
        <begin position="1"/>
        <end position="21"/>
    </location>
</feature>
<feature type="region of interest" description="Disordered" evidence="5">
    <location>
        <begin position="70"/>
        <end position="135"/>
    </location>
</feature>
<feature type="domain" description="Helicase C-terminal" evidence="6">
    <location>
        <begin position="443"/>
        <end position="596"/>
    </location>
</feature>
<dbReference type="InterPro" id="IPR011545">
    <property type="entry name" value="DEAD/DEAH_box_helicase_dom"/>
</dbReference>
<evidence type="ECO:0000256" key="4">
    <source>
        <dbReference type="ARBA" id="ARBA00022840"/>
    </source>
</evidence>
<protein>
    <recommendedName>
        <fullName evidence="1">RNA helicase</fullName>
        <ecNumber evidence="1">3.6.4.13</ecNumber>
    </recommendedName>
</protein>
<reference evidence="7" key="1">
    <citation type="submission" date="2021-01" db="EMBL/GenBank/DDBJ databases">
        <title>Adiantum capillus-veneris genome.</title>
        <authorList>
            <person name="Fang Y."/>
            <person name="Liao Q."/>
        </authorList>
    </citation>
    <scope>NUCLEOTIDE SEQUENCE</scope>
    <source>
        <strain evidence="7">H3</strain>
        <tissue evidence="7">Leaf</tissue>
    </source>
</reference>
<dbReference type="Gene3D" id="3.40.50.300">
    <property type="entry name" value="P-loop containing nucleotide triphosphate hydrolases"/>
    <property type="match status" value="2"/>
</dbReference>